<dbReference type="SMART" id="SM00382">
    <property type="entry name" value="AAA"/>
    <property type="match status" value="1"/>
</dbReference>
<comment type="subcellular location">
    <subcellularLocation>
        <location evidence="1">Mitochondrion outer membrane</location>
        <topology evidence="1">Single-pass membrane protein</topology>
    </subcellularLocation>
</comment>
<dbReference type="PANTHER" id="PTHR45644">
    <property type="entry name" value="AAA ATPASE, PUTATIVE (AFU_ORTHOLOGUE AFUA_2G12920)-RELATED-RELATED"/>
    <property type="match status" value="1"/>
</dbReference>
<dbReference type="STRING" id="478820.A0A196SC75"/>
<name>A0A196SC75_BLAHN</name>
<evidence type="ECO:0000256" key="2">
    <source>
        <dbReference type="ARBA" id="ARBA00022741"/>
    </source>
</evidence>
<dbReference type="Proteomes" id="UP000078348">
    <property type="component" value="Unassembled WGS sequence"/>
</dbReference>
<dbReference type="SUPFAM" id="SSF52540">
    <property type="entry name" value="P-loop containing nucleoside triphosphate hydrolases"/>
    <property type="match status" value="1"/>
</dbReference>
<reference evidence="9 10" key="1">
    <citation type="submission" date="2016-05" db="EMBL/GenBank/DDBJ databases">
        <title>Nuclear genome of Blastocystis sp. subtype 1 NandII.</title>
        <authorList>
            <person name="Gentekaki E."/>
            <person name="Curtis B."/>
            <person name="Stairs C."/>
            <person name="Eme L."/>
            <person name="Herman E."/>
            <person name="Klimes V."/>
            <person name="Arias M.C."/>
            <person name="Elias M."/>
            <person name="Hilliou F."/>
            <person name="Klute M."/>
            <person name="Malik S.-B."/>
            <person name="Pightling A."/>
            <person name="Rachubinski R."/>
            <person name="Salas D."/>
            <person name="Schlacht A."/>
            <person name="Suga H."/>
            <person name="Archibald J."/>
            <person name="Ball S.G."/>
            <person name="Clark G."/>
            <person name="Dacks J."/>
            <person name="Van Der Giezen M."/>
            <person name="Tsaousis A."/>
            <person name="Roger A."/>
        </authorList>
    </citation>
    <scope>NUCLEOTIDE SEQUENCE [LARGE SCALE GENOMIC DNA]</scope>
    <source>
        <strain evidence="10">ATCC 50177 / NandII</strain>
    </source>
</reference>
<feature type="compositionally biased region" description="Basic and acidic residues" evidence="7">
    <location>
        <begin position="123"/>
        <end position="140"/>
    </location>
</feature>
<evidence type="ECO:0000256" key="6">
    <source>
        <dbReference type="ARBA" id="ARBA00023128"/>
    </source>
</evidence>
<feature type="region of interest" description="Disordered" evidence="7">
    <location>
        <begin position="771"/>
        <end position="792"/>
    </location>
</feature>
<dbReference type="InterPro" id="IPR027417">
    <property type="entry name" value="P-loop_NTPase"/>
</dbReference>
<dbReference type="PROSITE" id="PS00674">
    <property type="entry name" value="AAA"/>
    <property type="match status" value="1"/>
</dbReference>
<keyword evidence="6" id="KW-0496">Mitochondrion</keyword>
<feature type="compositionally biased region" description="Basic and acidic residues" evidence="7">
    <location>
        <begin position="15"/>
        <end position="24"/>
    </location>
</feature>
<feature type="compositionally biased region" description="Basic and acidic residues" evidence="7">
    <location>
        <begin position="36"/>
        <end position="69"/>
    </location>
</feature>
<feature type="region of interest" description="Disordered" evidence="7">
    <location>
        <begin position="1"/>
        <end position="145"/>
    </location>
</feature>
<feature type="compositionally biased region" description="Basic and acidic residues" evidence="7">
    <location>
        <begin position="422"/>
        <end position="432"/>
    </location>
</feature>
<evidence type="ECO:0000256" key="3">
    <source>
        <dbReference type="ARBA" id="ARBA00022787"/>
    </source>
</evidence>
<dbReference type="InterPro" id="IPR041569">
    <property type="entry name" value="AAA_lid_3"/>
</dbReference>
<gene>
    <name evidence="9" type="ORF">AV274_4425</name>
</gene>
<dbReference type="OrthoDB" id="10254455at2759"/>
<keyword evidence="10" id="KW-1185">Reference proteome</keyword>
<protein>
    <submittedName>
        <fullName evidence="9">AAA-type ATPase-like protein</fullName>
    </submittedName>
</protein>
<feature type="compositionally biased region" description="Low complexity" evidence="7">
    <location>
        <begin position="108"/>
        <end position="119"/>
    </location>
</feature>
<evidence type="ECO:0000313" key="10">
    <source>
        <dbReference type="Proteomes" id="UP000078348"/>
    </source>
</evidence>
<evidence type="ECO:0000259" key="8">
    <source>
        <dbReference type="SMART" id="SM00382"/>
    </source>
</evidence>
<feature type="domain" description="AAA+ ATPase" evidence="8">
    <location>
        <begin position="1266"/>
        <end position="1404"/>
    </location>
</feature>
<dbReference type="Pfam" id="PF00004">
    <property type="entry name" value="AAA"/>
    <property type="match status" value="1"/>
</dbReference>
<dbReference type="InterPro" id="IPR003593">
    <property type="entry name" value="AAA+_ATPase"/>
</dbReference>
<sequence>MTNTDKKTRSSTPASEKKASEKKNTSLKNKAPEGTADAKTKSSPEKQSKRAKKQLKEQANEKREKKAQEPVKPASDNAKTTVKKMNKKSKAKKAMTQQPVEEKKIEPSPKSISSEVVVPPEKPASEKEDQSSRPPKKVEEEALDDEETYPYYHKYPTLYAVFIPENSTREIIYVNKRLFCIARRRNADYVMHDRRVSNDGIKVSVSIEFDQAEISARRYSSSPVIVNEAIRLEYTWLTLVNGDTLTFADGSRYTFYNIYNQRDIDEIPVDEQSMVRYVRQNMLDENNRVHGRVSSLQKETDFDSIPHQAEEAEFEEDYDDGDVEMDMEEAQPEEEMVMATDLIPKLIRNQKQAPVEPPPEPLDEITPEVNEGDSEKEAEVKDIGTMAKEIAESVNALNSMVKDVLPQDERLLRKPAGNPYEDGERGTVEVQKKKAAPGMLVTSLLDGRNKMKPFASGTVPGRKGLSPRHVMMMSNAFSSLPKLSAPRRRGLSGLPSLPNLSGLQSLPNLPMNAEEEERSANSGYDEKSFVLYRSKQKTMLRTQDVYDVIIDSYFKEMMDGIDMVDIRNILNQNSKNMNSNYRALFKETLQQGVLSVDKNTTTFENCGYTISPSFQQYCRLLFESYIDNQKYCDRAEGAHHFSYPPQFVRMKCESGRHYMTNIVLSLAHELKADVMSFNFEKNLLIEGTALCYRKYLFGLFPSTLHIKPVMQVLPKKKPAALSSRYEPYEDLVVDDPYLSLFEGDGVMNEEEEEMSDDGNMDALDAGFARSDREMDSDAEGDHANPAEKEEDEVMEGDIVVVTLPPESNSNHLLQSKASVFPFSRSLSLQKLPEAPKHKEKERRAVVVRTIGKDRLILRYLDKEEGEGRSHSLRAARLSVDLSDTIHTATTEREVKKRWKNQLLARSLHSCPRSQVRKWVDEDDQKFLLMKCVNDYLNERNEAAKKAAKPEPLFILFEDAPSIIRRRNANILSLLNVQDKSFAFPLFIILTEKMHVYAPQPVGDIMMLGGLNMNVIMSGSLKPRGDGRSHIEQYFDSVMEKSFKLPYPNADVTLQNDIMVIDVPVPVDTKFKYSFEKKVEEDEKNSMRLKHIKELEFFLRAHHCYCPEVERIRYLDMKRVKYWLPVVRMAYALQASKGLSFVKESDIYDVYSKVHDSLTRTGKPIYVSENSGDTPYAVIDRKNIEYALKVCFNTQKEAQPDSSQEVRCKNESEKRLIHNGSFISPNNITVGFDDVGSLETVKAKLRETIILPLRRPEIFAQSSLLKSCKGLLLFGPPGTGKTMLAKALARESGANFLSIATSTIFNKYVGDSEQNTRAIFTLAARLSPCVIFIDEIDSLLSSRESGGSNEEFTRKVKNEFMSSWDGLMTDENLRVVVIGCTNRPFDLDDAVLRRFSRKILVDLPDAEQREKILKVILRKEKVSADVDLKHIASDAMTKGFSGSDLYNLCQTAAYMPVRELMEKEEKELAVDRTPKMDAFGMLSLEDDDDEKMEVEETKEVTVRPLMMKDFEKASKEITFSFEESNAAIKAIRDWNEKYGDNGSRKSNDLSYYI</sequence>
<feature type="compositionally biased region" description="Basic and acidic residues" evidence="7">
    <location>
        <begin position="771"/>
        <end position="787"/>
    </location>
</feature>
<evidence type="ECO:0000256" key="7">
    <source>
        <dbReference type="SAM" id="MobiDB-lite"/>
    </source>
</evidence>
<evidence type="ECO:0000313" key="9">
    <source>
        <dbReference type="EMBL" id="OAO13931.1"/>
    </source>
</evidence>
<dbReference type="InterPro" id="IPR051701">
    <property type="entry name" value="Mito_OM_Translocase_MSP1"/>
</dbReference>
<comment type="caution">
    <text evidence="9">The sequence shown here is derived from an EMBL/GenBank/DDBJ whole genome shotgun (WGS) entry which is preliminary data.</text>
</comment>
<evidence type="ECO:0000256" key="5">
    <source>
        <dbReference type="ARBA" id="ARBA00023054"/>
    </source>
</evidence>
<dbReference type="SUPFAM" id="SSF49879">
    <property type="entry name" value="SMAD/FHA domain"/>
    <property type="match status" value="1"/>
</dbReference>
<feature type="region of interest" description="Disordered" evidence="7">
    <location>
        <begin position="351"/>
        <end position="379"/>
    </location>
</feature>
<dbReference type="GO" id="GO:0005741">
    <property type="term" value="C:mitochondrial outer membrane"/>
    <property type="evidence" value="ECO:0007669"/>
    <property type="project" value="UniProtKB-SubCell"/>
</dbReference>
<accession>A0A196SC75</accession>
<dbReference type="Gene3D" id="3.40.50.300">
    <property type="entry name" value="P-loop containing nucleotide triphosphate hydrolases"/>
    <property type="match status" value="1"/>
</dbReference>
<feature type="region of interest" description="Disordered" evidence="7">
    <location>
        <begin position="413"/>
        <end position="432"/>
    </location>
</feature>
<feature type="compositionally biased region" description="Basic residues" evidence="7">
    <location>
        <begin position="81"/>
        <end position="93"/>
    </location>
</feature>
<keyword evidence="4" id="KW-0067">ATP-binding</keyword>
<keyword evidence="5" id="KW-0175">Coiled coil</keyword>
<proteinExistence type="predicted"/>
<evidence type="ECO:0000256" key="4">
    <source>
        <dbReference type="ARBA" id="ARBA00022840"/>
    </source>
</evidence>
<dbReference type="EMBL" id="LXWW01000312">
    <property type="protein sequence ID" value="OAO13931.1"/>
    <property type="molecule type" value="Genomic_DNA"/>
</dbReference>
<dbReference type="InterPro" id="IPR008984">
    <property type="entry name" value="SMAD_FHA_dom_sf"/>
</dbReference>
<keyword evidence="2" id="KW-0547">Nucleotide-binding</keyword>
<feature type="compositionally biased region" description="Acidic residues" evidence="7">
    <location>
        <begin position="361"/>
        <end position="372"/>
    </location>
</feature>
<dbReference type="GO" id="GO:0016887">
    <property type="term" value="F:ATP hydrolysis activity"/>
    <property type="evidence" value="ECO:0007669"/>
    <property type="project" value="InterPro"/>
</dbReference>
<dbReference type="InterPro" id="IPR003959">
    <property type="entry name" value="ATPase_AAA_core"/>
</dbReference>
<keyword evidence="3" id="KW-0472">Membrane</keyword>
<dbReference type="Pfam" id="PF17862">
    <property type="entry name" value="AAA_lid_3"/>
    <property type="match status" value="1"/>
</dbReference>
<dbReference type="InterPro" id="IPR003960">
    <property type="entry name" value="ATPase_AAA_CS"/>
</dbReference>
<keyword evidence="3" id="KW-1000">Mitochondrion outer membrane</keyword>
<dbReference type="Gene3D" id="1.10.8.60">
    <property type="match status" value="1"/>
</dbReference>
<dbReference type="FunFam" id="3.40.50.300:FF:001025">
    <property type="entry name" value="ATPase family, AAA domain-containing 2B"/>
    <property type="match status" value="1"/>
</dbReference>
<dbReference type="PANTHER" id="PTHR45644:SF56">
    <property type="entry name" value="AAA ATPASE, PUTATIVE (AFU_ORTHOLOGUE AFUA_2G12920)-RELATED"/>
    <property type="match status" value="1"/>
</dbReference>
<feature type="compositionally biased region" description="Low complexity" evidence="7">
    <location>
        <begin position="491"/>
        <end position="510"/>
    </location>
</feature>
<evidence type="ECO:0000256" key="1">
    <source>
        <dbReference type="ARBA" id="ARBA00004572"/>
    </source>
</evidence>
<feature type="region of interest" description="Disordered" evidence="7">
    <location>
        <begin position="487"/>
        <end position="520"/>
    </location>
</feature>
<organism evidence="9 10">
    <name type="scientific">Blastocystis sp. subtype 1 (strain ATCC 50177 / NandII)</name>
    <dbReference type="NCBI Taxonomy" id="478820"/>
    <lineage>
        <taxon>Eukaryota</taxon>
        <taxon>Sar</taxon>
        <taxon>Stramenopiles</taxon>
        <taxon>Bigyra</taxon>
        <taxon>Opalozoa</taxon>
        <taxon>Opalinata</taxon>
        <taxon>Blastocystidae</taxon>
        <taxon>Blastocystis</taxon>
    </lineage>
</organism>
<dbReference type="GO" id="GO:0005524">
    <property type="term" value="F:ATP binding"/>
    <property type="evidence" value="ECO:0007669"/>
    <property type="project" value="UniProtKB-KW"/>
</dbReference>